<gene>
    <name evidence="3" type="ORF">ABS642_09895</name>
</gene>
<dbReference type="InterPro" id="IPR058788">
    <property type="entry name" value="ApnL_N"/>
</dbReference>
<name>A0AAU7W1S9_9MICO</name>
<dbReference type="Pfam" id="PF25837">
    <property type="entry name" value="Apionate_lact_N"/>
    <property type="match status" value="1"/>
</dbReference>
<dbReference type="Pfam" id="PF25838">
    <property type="entry name" value="Apionate_lact_M"/>
    <property type="match status" value="1"/>
</dbReference>
<dbReference type="EMBL" id="CP158357">
    <property type="protein sequence ID" value="XBX80381.1"/>
    <property type="molecule type" value="Genomic_DNA"/>
</dbReference>
<feature type="domain" description="D-apionate lactonase TIM barrel" evidence="2">
    <location>
        <begin position="265"/>
        <end position="507"/>
    </location>
</feature>
<evidence type="ECO:0000259" key="1">
    <source>
        <dbReference type="Pfam" id="PF25837"/>
    </source>
</evidence>
<dbReference type="AlphaFoldDB" id="A0AAU7W1S9"/>
<protein>
    <submittedName>
        <fullName evidence="3">Uncharacterized protein</fullName>
    </submittedName>
</protein>
<feature type="domain" description="D-apionate lactonase N-terminal" evidence="1">
    <location>
        <begin position="9"/>
        <end position="211"/>
    </location>
</feature>
<accession>A0AAU7W1S9</accession>
<sequence length="571" mass="60941">MSSPWWRTDAREWRSHDWRLELRGDEIADISHRGIVVLRAVRAVVRDRGWQTVPVVVQSVDGDPEVLKLTLRHEGLGARVRSTLTVRARAGELVIEWDAVNEMDFDTCRIGLVVLHPASDAGRAVIVDHDDGSEEATSFPRALTPHQPMRDIRRLRIDGGASIAFAGDVFEMEDQRNWTDASFKTYSRPLDLPYPYALRAGETVRQAITIGAPDAPIAADPGRASPAVIALRECGPFPAVGVEASTARDPVPASSVGSFRVVELDLTTPAWAAALARASSDGLPLDIRIVSDGDARAADAAATALAGLPVLRVTVFDRARHVTTPASTSLFRAALGSAGIRVPLLAGARSHFTELNREQATIPRDTAGIVVTTTPLFHALDTEQLVEAVAVQRLVAEETVRIAEGREVHIGPVALRPRYNNVATTAQPAPTRSDLADGYGAQFTGADDERQAAPELAAWVIASAAASAVPGVRSLSWFETWGPRGLADHRGRMPAADAVDALTELRGSVLLGGSSPDGLVWAIGGRAAERDTTLIANLDVEPRVLDVRAHGSAPVRVTVTAGSWVRVAGAA</sequence>
<dbReference type="InterPro" id="IPR058787">
    <property type="entry name" value="ApnL_M"/>
</dbReference>
<evidence type="ECO:0000259" key="2">
    <source>
        <dbReference type="Pfam" id="PF25838"/>
    </source>
</evidence>
<evidence type="ECO:0000313" key="3">
    <source>
        <dbReference type="EMBL" id="XBX80381.1"/>
    </source>
</evidence>
<dbReference type="RefSeq" id="WP_350353189.1">
    <property type="nucleotide sequence ID" value="NZ_CP158357.1"/>
</dbReference>
<organism evidence="3">
    <name type="scientific">Microbacterium sp. A8/3-1</name>
    <dbReference type="NCBI Taxonomy" id="3160749"/>
    <lineage>
        <taxon>Bacteria</taxon>
        <taxon>Bacillati</taxon>
        <taxon>Actinomycetota</taxon>
        <taxon>Actinomycetes</taxon>
        <taxon>Micrococcales</taxon>
        <taxon>Microbacteriaceae</taxon>
        <taxon>Microbacterium</taxon>
    </lineage>
</organism>
<reference evidence="3" key="1">
    <citation type="submission" date="2024-06" db="EMBL/GenBank/DDBJ databases">
        <title>Draft genome sequence of Microbacterium sp. strain A8/3-1, isolated from Oxytropis tragacanthoides Fisch. ex DC. Root nodules in the Altai region of Russia.</title>
        <authorList>
            <person name="Sazanova A."/>
            <person name="Guro P."/>
            <person name="Kuznetsova I."/>
            <person name="Belimov A."/>
            <person name="Safronova V."/>
        </authorList>
    </citation>
    <scope>NUCLEOTIDE SEQUENCE</scope>
    <source>
        <strain evidence="3">A8/3-1</strain>
    </source>
</reference>
<proteinExistence type="predicted"/>